<dbReference type="InterPro" id="IPR010982">
    <property type="entry name" value="Lambda_DNA-bd_dom_sf"/>
</dbReference>
<proteinExistence type="predicted"/>
<dbReference type="Proteomes" id="UP000253752">
    <property type="component" value="Unassembled WGS sequence"/>
</dbReference>
<gene>
    <name evidence="1" type="ORF">C1872_06860</name>
</gene>
<protein>
    <submittedName>
        <fullName evidence="1">Putative addiction module antidote protein</fullName>
    </submittedName>
</protein>
<dbReference type="NCBIfam" id="TIGR02684">
    <property type="entry name" value="dnstrm_HI1420"/>
    <property type="match status" value="1"/>
</dbReference>
<reference evidence="1 2" key="1">
    <citation type="journal article" date="2018" name="Elife">
        <title>Discovery and characterization of a prevalent human gut bacterial enzyme sufficient for the inactivation of a family of plant toxins.</title>
        <authorList>
            <person name="Koppel N."/>
            <person name="Bisanz J.E."/>
            <person name="Pandelia M.E."/>
            <person name="Turnbaugh P.J."/>
            <person name="Balskus E.P."/>
        </authorList>
    </citation>
    <scope>NUCLEOTIDE SEQUENCE [LARGE SCALE GENOMIC DNA]</scope>
    <source>
        <strain evidence="1 2">MR1 #12</strain>
    </source>
</reference>
<dbReference type="AlphaFoldDB" id="A0A369NMA4"/>
<dbReference type="GO" id="GO:0003677">
    <property type="term" value="F:DNA binding"/>
    <property type="evidence" value="ECO:0007669"/>
    <property type="project" value="InterPro"/>
</dbReference>
<accession>A0A369NMA4</accession>
<dbReference type="Pfam" id="PF21716">
    <property type="entry name" value="dnstrm_HI1420"/>
    <property type="match status" value="1"/>
</dbReference>
<evidence type="ECO:0000313" key="1">
    <source>
        <dbReference type="EMBL" id="RDB80108.1"/>
    </source>
</evidence>
<dbReference type="InterPro" id="IPR014057">
    <property type="entry name" value="HI1420"/>
</dbReference>
<dbReference type="GeneID" id="69509913"/>
<comment type="caution">
    <text evidence="1">The sequence shown here is derived from an EMBL/GenBank/DDBJ whole genome shotgun (WGS) entry which is preliminary data.</text>
</comment>
<dbReference type="SUPFAM" id="SSF47413">
    <property type="entry name" value="lambda repressor-like DNA-binding domains"/>
    <property type="match status" value="1"/>
</dbReference>
<evidence type="ECO:0000313" key="2">
    <source>
        <dbReference type="Proteomes" id="UP000253752"/>
    </source>
</evidence>
<dbReference type="EMBL" id="PPTX01000008">
    <property type="protein sequence ID" value="RDB80108.1"/>
    <property type="molecule type" value="Genomic_DNA"/>
</dbReference>
<sequence>MLETRTWDAADHLASPDDIAEYLSEALKDGDPGYFEHALGVVARAEGMSSVAASTGLNRENLYRTLSDDSNPRFQTVVKILDSLGLAFDVKPVADSVQTVAH</sequence>
<dbReference type="PANTHER" id="PTHR40275">
    <property type="entry name" value="SSL7038 PROTEIN"/>
    <property type="match status" value="1"/>
</dbReference>
<organism evidence="1 2">
    <name type="scientific">Eggerthella lenta</name>
    <name type="common">Eubacterium lentum</name>
    <dbReference type="NCBI Taxonomy" id="84112"/>
    <lineage>
        <taxon>Bacteria</taxon>
        <taxon>Bacillati</taxon>
        <taxon>Actinomycetota</taxon>
        <taxon>Coriobacteriia</taxon>
        <taxon>Eggerthellales</taxon>
        <taxon>Eggerthellaceae</taxon>
        <taxon>Eggerthella</taxon>
    </lineage>
</organism>
<dbReference type="PANTHER" id="PTHR40275:SF1">
    <property type="entry name" value="SSL7038 PROTEIN"/>
    <property type="match status" value="1"/>
</dbReference>
<name>A0A369NMA4_EGGLN</name>
<dbReference type="RefSeq" id="WP_009306030.1">
    <property type="nucleotide sequence ID" value="NZ_AP025575.1"/>
</dbReference>